<dbReference type="GO" id="GO:0046718">
    <property type="term" value="P:symbiont entry into host cell"/>
    <property type="evidence" value="ECO:0007669"/>
    <property type="project" value="InterPro"/>
</dbReference>
<dbReference type="Pfam" id="PF03406">
    <property type="entry name" value="Phage_fiber_2"/>
    <property type="match status" value="1"/>
</dbReference>
<dbReference type="GO" id="GO:0019062">
    <property type="term" value="P:virion attachment to host cell"/>
    <property type="evidence" value="ECO:0007669"/>
    <property type="project" value="InterPro"/>
</dbReference>
<proteinExistence type="predicted"/>
<organism evidence="1">
    <name type="scientific">uncultured Caudovirales phage</name>
    <dbReference type="NCBI Taxonomy" id="2100421"/>
    <lineage>
        <taxon>Viruses</taxon>
        <taxon>Duplodnaviria</taxon>
        <taxon>Heunggongvirae</taxon>
        <taxon>Uroviricota</taxon>
        <taxon>Caudoviricetes</taxon>
        <taxon>Peduoviridae</taxon>
        <taxon>Maltschvirus</taxon>
        <taxon>Maltschvirus maltsch</taxon>
    </lineage>
</organism>
<evidence type="ECO:0000313" key="1">
    <source>
        <dbReference type="EMBL" id="CAB4223161.1"/>
    </source>
</evidence>
<gene>
    <name evidence="1" type="ORF">UFOVP1665_14</name>
</gene>
<reference evidence="1" key="1">
    <citation type="submission" date="2020-05" db="EMBL/GenBank/DDBJ databases">
        <authorList>
            <person name="Chiriac C."/>
            <person name="Salcher M."/>
            <person name="Ghai R."/>
            <person name="Kavagutti S V."/>
        </authorList>
    </citation>
    <scope>NUCLEOTIDE SEQUENCE</scope>
</reference>
<dbReference type="EMBL" id="LR797530">
    <property type="protein sequence ID" value="CAB4223161.1"/>
    <property type="molecule type" value="Genomic_DNA"/>
</dbReference>
<accession>A0A6J5T7T5</accession>
<sequence>MSTTTTNFGWTVPTSTDLVKDGATAISTLGSGIDTSMAQLKGGTTGQVLSKTSGTDMAFTWVTDPGGDITSVGVSSPITGGGTSGAVTIAIQDALTTQKGAVQLSDSTSTTSSILAATPTAVKAAYDLAATKGGMTLISTTSLTGATTTISSIPQTYVNLFLTISGMTNATADGLFRIACNGSTTNGRGMGYSAQGATVTFSTTLLAGNAYIDSVFNLSRTSAVNNFILQIPNYTSTATQINYQLQGFGRNSTPADALVMSSGVCNNAATNAITSIVFSNSGGNLSTGTVLLYGVK</sequence>
<protein>
    <submittedName>
        <fullName evidence="1">Bacteriophage lambda, Stf, side tail fibre-repeat-2</fullName>
    </submittedName>
</protein>
<dbReference type="InterPro" id="IPR005068">
    <property type="entry name" value="Phage_lambda_Stf-r2"/>
</dbReference>
<name>A0A6J5T7T5_9CAUD</name>